<dbReference type="GO" id="GO:0016301">
    <property type="term" value="F:kinase activity"/>
    <property type="evidence" value="ECO:0007669"/>
    <property type="project" value="UniProtKB-KW"/>
</dbReference>
<dbReference type="InterPro" id="IPR000961">
    <property type="entry name" value="AGC-kinase_C"/>
</dbReference>
<evidence type="ECO:0000256" key="4">
    <source>
        <dbReference type="ARBA" id="ARBA00022553"/>
    </source>
</evidence>
<comment type="caution">
    <text evidence="13">The sequence shown here is derived from an EMBL/GenBank/DDBJ whole genome shotgun (WGS) entry which is preliminary data.</text>
</comment>
<keyword evidence="4" id="KW-0597">Phosphoprotein</keyword>
<dbReference type="PROSITE" id="PS50011">
    <property type="entry name" value="PROTEIN_KINASE_DOM"/>
    <property type="match status" value="1"/>
</dbReference>
<dbReference type="Gene3D" id="1.10.510.10">
    <property type="entry name" value="Transferase(Phosphotransferase) domain 1"/>
    <property type="match status" value="1"/>
</dbReference>
<dbReference type="Gene3D" id="2.30.29.30">
    <property type="entry name" value="Pleckstrin-homology domain (PH domain)/Phosphotyrosine-binding domain (PTB)"/>
    <property type="match status" value="1"/>
</dbReference>
<dbReference type="PROSITE" id="PS50003">
    <property type="entry name" value="PH_DOMAIN"/>
    <property type="match status" value="1"/>
</dbReference>
<keyword evidence="5" id="KW-0808">Transferase</keyword>
<dbReference type="InterPro" id="IPR001849">
    <property type="entry name" value="PH_domain"/>
</dbReference>
<feature type="binding site" evidence="9">
    <location>
        <position position="250"/>
    </location>
    <ligand>
        <name>ATP</name>
        <dbReference type="ChEBI" id="CHEBI:30616"/>
    </ligand>
</feature>
<dbReference type="PROSITE" id="PS00107">
    <property type="entry name" value="PROTEIN_KINASE_ATP"/>
    <property type="match status" value="1"/>
</dbReference>
<dbReference type="SMART" id="SM00133">
    <property type="entry name" value="S_TK_X"/>
    <property type="match status" value="1"/>
</dbReference>
<evidence type="ECO:0000256" key="1">
    <source>
        <dbReference type="ARBA" id="ARBA00006935"/>
    </source>
</evidence>
<keyword evidence="8 9" id="KW-0067">ATP-binding</keyword>
<dbReference type="Pfam" id="PF00433">
    <property type="entry name" value="Pkinase_C"/>
    <property type="match status" value="1"/>
</dbReference>
<dbReference type="SUPFAM" id="SSF50729">
    <property type="entry name" value="PH domain-like"/>
    <property type="match status" value="1"/>
</dbReference>
<dbReference type="EC" id="2.7.11.1" evidence="2"/>
<organism evidence="13 14">
    <name type="scientific">Anaeramoeba flamelloides</name>
    <dbReference type="NCBI Taxonomy" id="1746091"/>
    <lineage>
        <taxon>Eukaryota</taxon>
        <taxon>Metamonada</taxon>
        <taxon>Anaeramoebidae</taxon>
        <taxon>Anaeramoeba</taxon>
    </lineage>
</organism>
<feature type="domain" description="Protein kinase" evidence="11">
    <location>
        <begin position="221"/>
        <end position="478"/>
    </location>
</feature>
<dbReference type="EMBL" id="JAOAOG010000283">
    <property type="protein sequence ID" value="KAJ6233201.1"/>
    <property type="molecule type" value="Genomic_DNA"/>
</dbReference>
<evidence type="ECO:0000256" key="9">
    <source>
        <dbReference type="PROSITE-ProRule" id="PRU10141"/>
    </source>
</evidence>
<dbReference type="PROSITE" id="PS51285">
    <property type="entry name" value="AGC_KINASE_CTER"/>
    <property type="match status" value="1"/>
</dbReference>
<dbReference type="SUPFAM" id="SSF56112">
    <property type="entry name" value="Protein kinase-like (PK-like)"/>
    <property type="match status" value="1"/>
</dbReference>
<keyword evidence="14" id="KW-1185">Reference proteome</keyword>
<comment type="similarity">
    <text evidence="1">Belongs to the protein kinase superfamily. AGC Ser/Thr protein kinase family. RAC subfamily.</text>
</comment>
<evidence type="ECO:0000313" key="14">
    <source>
        <dbReference type="Proteomes" id="UP001150062"/>
    </source>
</evidence>
<keyword evidence="7 13" id="KW-0418">Kinase</keyword>
<evidence type="ECO:0000256" key="2">
    <source>
        <dbReference type="ARBA" id="ARBA00012513"/>
    </source>
</evidence>
<dbReference type="InterPro" id="IPR011993">
    <property type="entry name" value="PH-like_dom_sf"/>
</dbReference>
<dbReference type="InterPro" id="IPR045270">
    <property type="entry name" value="STKc_AGC"/>
</dbReference>
<evidence type="ECO:0000259" key="10">
    <source>
        <dbReference type="PROSITE" id="PS50003"/>
    </source>
</evidence>
<dbReference type="InterPro" id="IPR017441">
    <property type="entry name" value="Protein_kinase_ATP_BS"/>
</dbReference>
<evidence type="ECO:0000256" key="5">
    <source>
        <dbReference type="ARBA" id="ARBA00022679"/>
    </source>
</evidence>
<proteinExistence type="inferred from homology"/>
<feature type="domain" description="PH" evidence="10">
    <location>
        <begin position="175"/>
        <end position="209"/>
    </location>
</feature>
<dbReference type="InterPro" id="IPR008271">
    <property type="entry name" value="Ser/Thr_kinase_AS"/>
</dbReference>
<evidence type="ECO:0000256" key="8">
    <source>
        <dbReference type="ARBA" id="ARBA00022840"/>
    </source>
</evidence>
<dbReference type="InterPro" id="IPR011009">
    <property type="entry name" value="Kinase-like_dom_sf"/>
</dbReference>
<gene>
    <name evidence="13" type="ORF">M0813_30309</name>
</gene>
<evidence type="ECO:0000256" key="6">
    <source>
        <dbReference type="ARBA" id="ARBA00022741"/>
    </source>
</evidence>
<dbReference type="InterPro" id="IPR017892">
    <property type="entry name" value="Pkinase_C"/>
</dbReference>
<name>A0ABQ8XKP8_9EUKA</name>
<dbReference type="Pfam" id="PF00169">
    <property type="entry name" value="PH"/>
    <property type="match status" value="1"/>
</dbReference>
<dbReference type="Pfam" id="PF00069">
    <property type="entry name" value="Pkinase"/>
    <property type="match status" value="1"/>
</dbReference>
<evidence type="ECO:0000256" key="3">
    <source>
        <dbReference type="ARBA" id="ARBA00022527"/>
    </source>
</evidence>
<dbReference type="PROSITE" id="PS00108">
    <property type="entry name" value="PROTEIN_KINASE_ST"/>
    <property type="match status" value="1"/>
</dbReference>
<accession>A0ABQ8XKP8</accession>
<dbReference type="Gene3D" id="3.30.200.20">
    <property type="entry name" value="Phosphorylase Kinase, domain 1"/>
    <property type="match status" value="1"/>
</dbReference>
<evidence type="ECO:0000256" key="7">
    <source>
        <dbReference type="ARBA" id="ARBA00022777"/>
    </source>
</evidence>
<evidence type="ECO:0000259" key="12">
    <source>
        <dbReference type="PROSITE" id="PS51285"/>
    </source>
</evidence>
<dbReference type="SMART" id="SM00220">
    <property type="entry name" value="S_TKc"/>
    <property type="match status" value="1"/>
</dbReference>
<keyword evidence="3" id="KW-0723">Serine/threonine-protein kinase</keyword>
<reference evidence="13" key="1">
    <citation type="submission" date="2022-08" db="EMBL/GenBank/DDBJ databases">
        <title>Novel sulfate-reducing endosymbionts in the free-living metamonad Anaeramoeba.</title>
        <authorList>
            <person name="Jerlstrom-Hultqvist J."/>
            <person name="Cepicka I."/>
            <person name="Gallot-Lavallee L."/>
            <person name="Salas-Leiva D."/>
            <person name="Curtis B.A."/>
            <person name="Zahonova K."/>
            <person name="Pipaliya S."/>
            <person name="Dacks J."/>
            <person name="Roger A.J."/>
        </authorList>
    </citation>
    <scope>NUCLEOTIDE SEQUENCE</scope>
    <source>
        <strain evidence="13">Schooner1</strain>
    </source>
</reference>
<dbReference type="Proteomes" id="UP001150062">
    <property type="component" value="Unassembled WGS sequence"/>
</dbReference>
<sequence length="552" mass="64188">MNDNVNKKIRKQDNNKYQIEEYILRNEQFVDLAKKLIGLSNDEINLKCSLLSNQKKYKTIQNDFDPDIGQKITNYINSILLNESTTLLLKNELVNIFDLIYEILLLDKIDLNKFQINNFIKENINNFNKKFNHLQSYNETLNTSLAFHLGKLPQGLLPLTQGITVVKTKKRWKKFVIAINIPQKHSFYIAASSEKERNEWVEAITNTTKRFKVDKVSLEDFKLLSVIGRGTYGKVMLVKKKDTKKIYAMKSLQKGMLADHQQILHTMSERDVLMRVRHPFLVGLHYSFQTTEKLYMALDYAPGGELFTRISEEGKLPQDRAKLYIAEIMLALDHLHKMDVVYRDLKPENVLLDQEGHIKITDFGLVKTDLNKKFGGKTSTFCGTPEYLAPEIILDTPYDEIVDWWSLGILLYEMLTGSPPFYSEDIEEVFEMIVREKLKIPFYVEDEARDLIEKLLDRNPLTRLGVKGFEQIQKHPFFNDINWKKVYNREYTPIFIPKIEDITDVGNFDLEFTEEKVEDSLVKVSVIGKVNEEAFDGFTFMGRVDGIGVMNN</sequence>
<dbReference type="InterPro" id="IPR000719">
    <property type="entry name" value="Prot_kinase_dom"/>
</dbReference>
<protein>
    <recommendedName>
        <fullName evidence="2">non-specific serine/threonine protein kinase</fullName>
        <ecNumber evidence="2">2.7.11.1</ecNumber>
    </recommendedName>
</protein>
<dbReference type="CDD" id="cd00821">
    <property type="entry name" value="PH"/>
    <property type="match status" value="1"/>
</dbReference>
<feature type="domain" description="AGC-kinase C-terminal" evidence="12">
    <location>
        <begin position="479"/>
        <end position="550"/>
    </location>
</feature>
<dbReference type="PANTHER" id="PTHR24351">
    <property type="entry name" value="RIBOSOMAL PROTEIN S6 KINASE"/>
    <property type="match status" value="1"/>
</dbReference>
<evidence type="ECO:0000313" key="13">
    <source>
        <dbReference type="EMBL" id="KAJ6233201.1"/>
    </source>
</evidence>
<dbReference type="CDD" id="cd05123">
    <property type="entry name" value="STKc_AGC"/>
    <property type="match status" value="1"/>
</dbReference>
<evidence type="ECO:0000259" key="11">
    <source>
        <dbReference type="PROSITE" id="PS50011"/>
    </source>
</evidence>
<keyword evidence="6 9" id="KW-0547">Nucleotide-binding</keyword>